<keyword evidence="2" id="KW-1185">Reference proteome</keyword>
<dbReference type="InterPro" id="IPR012657">
    <property type="entry name" value="23S_rRNA-intervening_sequence"/>
</dbReference>
<name>A0A4S3M112_9FLAO</name>
<accession>A0A4S3M112</accession>
<dbReference type="RefSeq" id="WP_136335922.1">
    <property type="nucleotide sequence ID" value="NZ_QXMP01000008.1"/>
</dbReference>
<dbReference type="InterPro" id="IPR036583">
    <property type="entry name" value="23S_rRNA_IVS_sf"/>
</dbReference>
<dbReference type="AlphaFoldDB" id="A0A4S3M112"/>
<dbReference type="NCBIfam" id="TIGR02436">
    <property type="entry name" value="four helix bundle protein"/>
    <property type="match status" value="1"/>
</dbReference>
<dbReference type="PANTHER" id="PTHR38471">
    <property type="entry name" value="FOUR HELIX BUNDLE PROTEIN"/>
    <property type="match status" value="1"/>
</dbReference>
<dbReference type="OrthoDB" id="9811959at2"/>
<gene>
    <name evidence="1" type="ORF">E7Z59_08665</name>
</gene>
<evidence type="ECO:0000313" key="1">
    <source>
        <dbReference type="EMBL" id="THD67717.1"/>
    </source>
</evidence>
<dbReference type="Pfam" id="PF05635">
    <property type="entry name" value="23S_rRNA_IVP"/>
    <property type="match status" value="1"/>
</dbReference>
<dbReference type="EMBL" id="SSMC01000002">
    <property type="protein sequence ID" value="THD67717.1"/>
    <property type="molecule type" value="Genomic_DNA"/>
</dbReference>
<dbReference type="PANTHER" id="PTHR38471:SF2">
    <property type="entry name" value="FOUR HELIX BUNDLE PROTEIN"/>
    <property type="match status" value="1"/>
</dbReference>
<reference evidence="1 2" key="1">
    <citation type="submission" date="2019-04" db="EMBL/GenBank/DDBJ databases">
        <title>Draft genome sequence of Robertkochia marina CC-AMO-30D.</title>
        <authorList>
            <person name="Hameed A."/>
            <person name="Lin S.-Y."/>
            <person name="Shahina M."/>
            <person name="Lai W.-A."/>
            <person name="Young C.-C."/>
        </authorList>
    </citation>
    <scope>NUCLEOTIDE SEQUENCE [LARGE SCALE GENOMIC DNA]</scope>
    <source>
        <strain evidence="1 2">CC-AMO-30D</strain>
    </source>
</reference>
<protein>
    <submittedName>
        <fullName evidence="1">Four helix bundle protein</fullName>
    </submittedName>
</protein>
<comment type="caution">
    <text evidence="1">The sequence shown here is derived from an EMBL/GenBank/DDBJ whole genome shotgun (WGS) entry which is preliminary data.</text>
</comment>
<dbReference type="Proteomes" id="UP000305939">
    <property type="component" value="Unassembled WGS sequence"/>
</dbReference>
<sequence length="119" mass="13920">MYRFYFERLDVWNNSRELTKSIYEASASFPSSELYGLTSQLRRSSVSIASNIAEGFSRNTDKEKLRFINISYSSLWETLNHLILCKDLGYLNNKTYEDIREESEIIARQLSGLMKSLKQ</sequence>
<dbReference type="SUPFAM" id="SSF158446">
    <property type="entry name" value="IVS-encoded protein-like"/>
    <property type="match status" value="1"/>
</dbReference>
<proteinExistence type="predicted"/>
<evidence type="ECO:0000313" key="2">
    <source>
        <dbReference type="Proteomes" id="UP000305939"/>
    </source>
</evidence>
<organism evidence="1 2">
    <name type="scientific">Robertkochia marina</name>
    <dbReference type="NCBI Taxonomy" id="1227945"/>
    <lineage>
        <taxon>Bacteria</taxon>
        <taxon>Pseudomonadati</taxon>
        <taxon>Bacteroidota</taxon>
        <taxon>Flavobacteriia</taxon>
        <taxon>Flavobacteriales</taxon>
        <taxon>Flavobacteriaceae</taxon>
        <taxon>Robertkochia</taxon>
    </lineage>
</organism>
<dbReference type="Gene3D" id="1.20.1440.60">
    <property type="entry name" value="23S rRNA-intervening sequence"/>
    <property type="match status" value="1"/>
</dbReference>
<dbReference type="CDD" id="cd16377">
    <property type="entry name" value="23S_rRNA_IVP_like"/>
    <property type="match status" value="1"/>
</dbReference>